<proteinExistence type="inferred from homology"/>
<organism evidence="3">
    <name type="scientific">Wolbachia endosymbiont of Aleurodicus floccissimus</name>
    <dbReference type="NCBI Taxonomy" id="2152762"/>
    <lineage>
        <taxon>Bacteria</taxon>
        <taxon>Pseudomonadati</taxon>
        <taxon>Pseudomonadota</taxon>
        <taxon>Alphaproteobacteria</taxon>
        <taxon>Rickettsiales</taxon>
        <taxon>Anaplasmataceae</taxon>
        <taxon>Wolbachieae</taxon>
        <taxon>Wolbachia</taxon>
    </lineage>
</organism>
<dbReference type="GO" id="GO:0015627">
    <property type="term" value="C:type II protein secretion system complex"/>
    <property type="evidence" value="ECO:0007669"/>
    <property type="project" value="TreeGrafter"/>
</dbReference>
<dbReference type="EMBL" id="OUNF01000062">
    <property type="protein sequence ID" value="SPP33794.1"/>
    <property type="molecule type" value="Genomic_DNA"/>
</dbReference>
<evidence type="ECO:0000313" key="3">
    <source>
        <dbReference type="EMBL" id="SPP33794.1"/>
    </source>
</evidence>
<dbReference type="PANTHER" id="PTHR30332">
    <property type="entry name" value="PROBABLE GENERAL SECRETION PATHWAY PROTEIN D"/>
    <property type="match status" value="1"/>
</dbReference>
<name>A0A3B0JGY6_9RICK</name>
<protein>
    <recommendedName>
        <fullName evidence="2">Type II/III secretion system secretin-like domain-containing protein</fullName>
    </recommendedName>
</protein>
<accession>A0A3B0JGY6</accession>
<dbReference type="PANTHER" id="PTHR30332:SF17">
    <property type="entry name" value="TYPE IV PILIATION SYSTEM PROTEIN DR_0774-RELATED"/>
    <property type="match status" value="1"/>
</dbReference>
<feature type="domain" description="Type II/III secretion system secretin-like" evidence="2">
    <location>
        <begin position="300"/>
        <end position="442"/>
    </location>
</feature>
<reference evidence="3" key="1">
    <citation type="submission" date="2018-04" db="EMBL/GenBank/DDBJ databases">
        <authorList>
            <person name="Go L.Y."/>
            <person name="Mitchell J.A."/>
        </authorList>
    </citation>
    <scope>NUCLEOTIDE SEQUENCE</scope>
    <source>
        <strain evidence="3">WBAF</strain>
    </source>
</reference>
<dbReference type="Pfam" id="PF00263">
    <property type="entry name" value="Secretin"/>
    <property type="match status" value="1"/>
</dbReference>
<comment type="similarity">
    <text evidence="1">Belongs to the bacterial secretin family.</text>
</comment>
<dbReference type="InterPro" id="IPR004846">
    <property type="entry name" value="T2SS/T3SS_dom"/>
</dbReference>
<sequence>MAILKCLILLFIISCTHLPNKQHSVNIDNYKHDYSLQQYNTPLKNNEPAIPEMIPLPVEFPDLTTSNQFLSINVDEKVPVKDLLIEIGKLSDVNLDIDPQISGNIILKLKDKNINEVIQSIANSAKLRYSMNNGVIRIEQDLPYAQNYYVDFINIQHSAQSNFVVSGNVTSSDADRNVRKSQYSSDLWSSLEKGLNAIMDVNGVDDGEFLSSNREAGVIILNARKDIHKAVEEYINKVKRLASSQVMIEAKIVEVVLDDKYLSGINLNDLRNETKSVTNQDSSITSLVMNSDLENLVKTLDKFGTSTVISSPRVHAINNQQAMISFTKNHIYFTSDIQKDTGNSNHALITKMNSTPIGVVLIIHPSINIDTNEIFMDIHPTLSRINNYTKDPNIEYVAQQNKMKLNSDIPIIETREMHSTLKIKSGEVMVIGGLIEHRKDNQNLLHQKSKKLAKTVETVIFLKATIVPTLGLLDIKDRNLYIY</sequence>
<dbReference type="Gene3D" id="3.30.1370.130">
    <property type="match status" value="1"/>
</dbReference>
<dbReference type="GO" id="GO:0009306">
    <property type="term" value="P:protein secretion"/>
    <property type="evidence" value="ECO:0007669"/>
    <property type="project" value="InterPro"/>
</dbReference>
<evidence type="ECO:0000256" key="1">
    <source>
        <dbReference type="RuleBase" id="RU004003"/>
    </source>
</evidence>
<gene>
    <name evidence="3" type="ORF">WBAF_0267</name>
</gene>
<dbReference type="InterPro" id="IPR050810">
    <property type="entry name" value="Bact_Secretion_Sys_Channel"/>
</dbReference>
<dbReference type="AlphaFoldDB" id="A0A3B0JGY6"/>
<evidence type="ECO:0000259" key="2">
    <source>
        <dbReference type="Pfam" id="PF00263"/>
    </source>
</evidence>